<dbReference type="InterPro" id="IPR014020">
    <property type="entry name" value="Tensin_C2-dom"/>
</dbReference>
<feature type="domain" description="Phosphatase tensin-type" evidence="2">
    <location>
        <begin position="1"/>
        <end position="171"/>
    </location>
</feature>
<reference evidence="4" key="1">
    <citation type="submission" date="2023-06" db="EMBL/GenBank/DDBJ databases">
        <authorList>
            <person name="Delattre M."/>
        </authorList>
    </citation>
    <scope>NUCLEOTIDE SEQUENCE</scope>
    <source>
        <strain evidence="4">AF72</strain>
    </source>
</reference>
<dbReference type="PROSITE" id="PS51182">
    <property type="entry name" value="C2_TENSIN"/>
    <property type="match status" value="1"/>
</dbReference>
<keyword evidence="5" id="KW-1185">Reference proteome</keyword>
<dbReference type="SUPFAM" id="SSF52799">
    <property type="entry name" value="(Phosphotyrosine protein) phosphatases II"/>
    <property type="match status" value="1"/>
</dbReference>
<evidence type="ECO:0000259" key="3">
    <source>
        <dbReference type="PROSITE" id="PS51182"/>
    </source>
</evidence>
<dbReference type="EMBL" id="CATQJA010002164">
    <property type="protein sequence ID" value="CAJ0569853.1"/>
    <property type="molecule type" value="Genomic_DNA"/>
</dbReference>
<evidence type="ECO:0000259" key="2">
    <source>
        <dbReference type="PROSITE" id="PS51181"/>
    </source>
</evidence>
<gene>
    <name evidence="4" type="ORF">MSPICULIGERA_LOCUS8311</name>
</gene>
<comment type="caution">
    <text evidence="4">The sequence shown here is derived from an EMBL/GenBank/DDBJ whole genome shotgun (WGS) entry which is preliminary data.</text>
</comment>
<feature type="compositionally biased region" description="Basic and acidic residues" evidence="1">
    <location>
        <begin position="532"/>
        <end position="544"/>
    </location>
</feature>
<feature type="compositionally biased region" description="Pro residues" evidence="1">
    <location>
        <begin position="363"/>
        <end position="372"/>
    </location>
</feature>
<feature type="region of interest" description="Disordered" evidence="1">
    <location>
        <begin position="483"/>
        <end position="575"/>
    </location>
</feature>
<evidence type="ECO:0000313" key="5">
    <source>
        <dbReference type="Proteomes" id="UP001177023"/>
    </source>
</evidence>
<feature type="compositionally biased region" description="Basic and acidic residues" evidence="1">
    <location>
        <begin position="496"/>
        <end position="515"/>
    </location>
</feature>
<feature type="compositionally biased region" description="Polar residues" evidence="1">
    <location>
        <begin position="551"/>
        <end position="567"/>
    </location>
</feature>
<evidence type="ECO:0000313" key="4">
    <source>
        <dbReference type="EMBL" id="CAJ0569853.1"/>
    </source>
</evidence>
<evidence type="ECO:0000256" key="1">
    <source>
        <dbReference type="SAM" id="MobiDB-lite"/>
    </source>
</evidence>
<dbReference type="PANTHER" id="PTHR45734:SF10">
    <property type="entry name" value="BLISTERY, ISOFORM A"/>
    <property type="match status" value="1"/>
</dbReference>
<organism evidence="4 5">
    <name type="scientific">Mesorhabditis spiculigera</name>
    <dbReference type="NCBI Taxonomy" id="96644"/>
    <lineage>
        <taxon>Eukaryota</taxon>
        <taxon>Metazoa</taxon>
        <taxon>Ecdysozoa</taxon>
        <taxon>Nematoda</taxon>
        <taxon>Chromadorea</taxon>
        <taxon>Rhabditida</taxon>
        <taxon>Rhabditina</taxon>
        <taxon>Rhabditomorpha</taxon>
        <taxon>Rhabditoidea</taxon>
        <taxon>Rhabditidae</taxon>
        <taxon>Mesorhabditinae</taxon>
        <taxon>Mesorhabditis</taxon>
    </lineage>
</organism>
<feature type="non-terminal residue" evidence="4">
    <location>
        <position position="575"/>
    </location>
</feature>
<feature type="region of interest" description="Disordered" evidence="1">
    <location>
        <begin position="336"/>
        <end position="442"/>
    </location>
</feature>
<proteinExistence type="predicted"/>
<feature type="compositionally biased region" description="Basic and acidic residues" evidence="1">
    <location>
        <begin position="406"/>
        <end position="422"/>
    </location>
</feature>
<sequence>MGPSSDEGLTLQYVTKRIIAVTSPSTSSEKVYKESLSRVAHQLKADHPGTFKIWNVSRARKDLYRLGPVVDVGWPSPLAPPLDRLCVMCKQWEQFLAECPQATIVVHSRGDPSRSAMTICAYMHYNAICANDDAVDDRFSMQRYADRYLGAQGQPSHKRYLTYFSNLLSGKTRVNPAAIYLQKIILHHLVEKSLSFKIYEKMRPVYSTNFGSAKDVSKFDTEQEVKLRGDILIKCIANRGENKETLFFCQFNTCALELLGKTPSLSFFKEELDLIFADPSIDNQCKLELIFSLDPPRSQRKRSTTSSSIDISRADSYESFALPEDDADEPVEYSRIAKPVSEDSGLSTTSPSKEESLPHHPQMGPPVPPKPTSRPGSVQPPEDEPQGEYVERRGVLPASVRPMVKAQKEQDAREEQELKEQQENGMPKKPTPKRLFDTSKENLDVVRPDELSRAHEYTRAVDLVRRAESPKWTDTIDSTARYNHEDVRIPTSSEVRQPERPKWEEEIEEARKAALRDAAPYGSYRSPAQGPERSKSAFGERTRFDDDESWTDTMHTNGSRRTGSSYRQLDDSRYG</sequence>
<feature type="domain" description="C2 tensin-type" evidence="3">
    <location>
        <begin position="176"/>
        <end position="294"/>
    </location>
</feature>
<dbReference type="Proteomes" id="UP001177023">
    <property type="component" value="Unassembled WGS sequence"/>
</dbReference>
<dbReference type="InterPro" id="IPR051484">
    <property type="entry name" value="Tensin_PTEN_phosphatase"/>
</dbReference>
<dbReference type="Gene3D" id="2.60.40.1110">
    <property type="match status" value="1"/>
</dbReference>
<dbReference type="InterPro" id="IPR029021">
    <property type="entry name" value="Prot-tyrosine_phosphatase-like"/>
</dbReference>
<dbReference type="InterPro" id="IPR035892">
    <property type="entry name" value="C2_domain_sf"/>
</dbReference>
<accession>A0AA36CJS5</accession>
<dbReference type="SUPFAM" id="SSF49562">
    <property type="entry name" value="C2 domain (Calcium/lipid-binding domain, CaLB)"/>
    <property type="match status" value="1"/>
</dbReference>
<protein>
    <submittedName>
        <fullName evidence="4">Uncharacterized protein</fullName>
    </submittedName>
</protein>
<dbReference type="Gene3D" id="3.90.190.10">
    <property type="entry name" value="Protein tyrosine phosphatase superfamily"/>
    <property type="match status" value="1"/>
</dbReference>
<dbReference type="GO" id="GO:0005925">
    <property type="term" value="C:focal adhesion"/>
    <property type="evidence" value="ECO:0007669"/>
    <property type="project" value="TreeGrafter"/>
</dbReference>
<dbReference type="PANTHER" id="PTHR45734">
    <property type="entry name" value="TENSIN"/>
    <property type="match status" value="1"/>
</dbReference>
<dbReference type="PROSITE" id="PS51181">
    <property type="entry name" value="PPASE_TENSIN"/>
    <property type="match status" value="1"/>
</dbReference>
<dbReference type="InterPro" id="IPR029023">
    <property type="entry name" value="Tensin_phosphatase"/>
</dbReference>
<name>A0AA36CJS5_9BILA</name>
<dbReference type="Pfam" id="PF10409">
    <property type="entry name" value="PTEN_C2"/>
    <property type="match status" value="1"/>
</dbReference>
<dbReference type="AlphaFoldDB" id="A0AA36CJS5"/>
<dbReference type="SMART" id="SM01326">
    <property type="entry name" value="PTEN_C2"/>
    <property type="match status" value="1"/>
</dbReference>